<evidence type="ECO:0000259" key="5">
    <source>
        <dbReference type="SMART" id="SM00849"/>
    </source>
</evidence>
<dbReference type="PANTHER" id="PTHR30619:SF7">
    <property type="entry name" value="BETA-LACTAMASE DOMAIN PROTEIN"/>
    <property type="match status" value="1"/>
</dbReference>
<dbReference type="SUPFAM" id="SSF56281">
    <property type="entry name" value="Metallo-hydrolase/oxidoreductase"/>
    <property type="match status" value="1"/>
</dbReference>
<keyword evidence="4" id="KW-0732">Signal</keyword>
<feature type="repeat" description="Cell wall-binding" evidence="2">
    <location>
        <begin position="230"/>
        <end position="249"/>
    </location>
</feature>
<protein>
    <submittedName>
        <fullName evidence="6">Metal-dependent hydrolase, beta-lactamase superfamily II</fullName>
    </submittedName>
</protein>
<dbReference type="CDD" id="cd07731">
    <property type="entry name" value="ComA-like_MBL-fold"/>
    <property type="match status" value="1"/>
</dbReference>
<feature type="region of interest" description="Disordered" evidence="3">
    <location>
        <begin position="37"/>
        <end position="118"/>
    </location>
</feature>
<evidence type="ECO:0000256" key="1">
    <source>
        <dbReference type="ARBA" id="ARBA00022737"/>
    </source>
</evidence>
<evidence type="ECO:0000256" key="4">
    <source>
        <dbReference type="SAM" id="SignalP"/>
    </source>
</evidence>
<keyword evidence="6" id="KW-0378">Hydrolase</keyword>
<accession>A0A1I1PQ73</accession>
<keyword evidence="7" id="KW-1185">Reference proteome</keyword>
<dbReference type="AlphaFoldDB" id="A0A1I1PQ73"/>
<evidence type="ECO:0000313" key="7">
    <source>
        <dbReference type="Proteomes" id="UP000199263"/>
    </source>
</evidence>
<feature type="compositionally biased region" description="Low complexity" evidence="3">
    <location>
        <begin position="76"/>
        <end position="85"/>
    </location>
</feature>
<reference evidence="6 7" key="1">
    <citation type="submission" date="2016-10" db="EMBL/GenBank/DDBJ databases">
        <authorList>
            <person name="de Groot N.N."/>
        </authorList>
    </citation>
    <scope>NUCLEOTIDE SEQUENCE [LARGE SCALE GENOMIC DNA]</scope>
    <source>
        <strain evidence="6 7">DSM 12992</strain>
    </source>
</reference>
<feature type="compositionally biased region" description="Polar residues" evidence="3">
    <location>
        <begin position="37"/>
        <end position="51"/>
    </location>
</feature>
<feature type="domain" description="Metallo-beta-lactamase" evidence="5">
    <location>
        <begin position="369"/>
        <end position="580"/>
    </location>
</feature>
<dbReference type="STRING" id="119641.SAMN05421842_1195"/>
<feature type="compositionally biased region" description="Basic and acidic residues" evidence="3">
    <location>
        <begin position="86"/>
        <end position="108"/>
    </location>
</feature>
<evidence type="ECO:0000256" key="3">
    <source>
        <dbReference type="SAM" id="MobiDB-lite"/>
    </source>
</evidence>
<feature type="chain" id="PRO_5011515073" evidence="4">
    <location>
        <begin position="30"/>
        <end position="647"/>
    </location>
</feature>
<dbReference type="InterPro" id="IPR036866">
    <property type="entry name" value="RibonucZ/Hydroxyglut_hydro"/>
</dbReference>
<feature type="repeat" description="Cell wall-binding" evidence="2">
    <location>
        <begin position="210"/>
        <end position="229"/>
    </location>
</feature>
<dbReference type="OrthoDB" id="9761531at2"/>
<dbReference type="Pfam" id="PF00753">
    <property type="entry name" value="Lactamase_B"/>
    <property type="match status" value="1"/>
</dbReference>
<dbReference type="InterPro" id="IPR001279">
    <property type="entry name" value="Metallo-B-lactamas"/>
</dbReference>
<proteinExistence type="predicted"/>
<feature type="compositionally biased region" description="Polar residues" evidence="3">
    <location>
        <begin position="66"/>
        <end position="75"/>
    </location>
</feature>
<evidence type="ECO:0000256" key="2">
    <source>
        <dbReference type="PROSITE-ProRule" id="PRU00591"/>
    </source>
</evidence>
<dbReference type="Pfam" id="PF01473">
    <property type="entry name" value="Choline_bind_1"/>
    <property type="match status" value="3"/>
</dbReference>
<dbReference type="InterPro" id="IPR018337">
    <property type="entry name" value="Cell_wall/Cho-bd_repeat"/>
</dbReference>
<dbReference type="SUPFAM" id="SSF69360">
    <property type="entry name" value="Cell wall binding repeat"/>
    <property type="match status" value="1"/>
</dbReference>
<keyword evidence="1" id="KW-0677">Repeat</keyword>
<dbReference type="RefSeq" id="WP_090092155.1">
    <property type="nucleotide sequence ID" value="NZ_FOMG01000019.1"/>
</dbReference>
<dbReference type="InterPro" id="IPR052159">
    <property type="entry name" value="Competence_DNA_uptake"/>
</dbReference>
<dbReference type="Gene3D" id="3.60.15.10">
    <property type="entry name" value="Ribonuclease Z/Hydroxyacylglutathione hydrolase-like"/>
    <property type="match status" value="1"/>
</dbReference>
<dbReference type="EMBL" id="FOMG01000019">
    <property type="protein sequence ID" value="SFD08150.1"/>
    <property type="molecule type" value="Genomic_DNA"/>
</dbReference>
<name>A0A1I1PQ73_9CLOT</name>
<dbReference type="PANTHER" id="PTHR30619">
    <property type="entry name" value="DNA INTERNALIZATION/COMPETENCE PROTEIN COMEC/REC2"/>
    <property type="match status" value="1"/>
</dbReference>
<gene>
    <name evidence="6" type="ORF">SAMN05421842_1195</name>
</gene>
<dbReference type="GO" id="GO:0016787">
    <property type="term" value="F:hydrolase activity"/>
    <property type="evidence" value="ECO:0007669"/>
    <property type="project" value="UniProtKB-KW"/>
</dbReference>
<dbReference type="InterPro" id="IPR035681">
    <property type="entry name" value="ComA-like_MBL"/>
</dbReference>
<dbReference type="Gene3D" id="2.10.270.10">
    <property type="entry name" value="Cholin Binding"/>
    <property type="match status" value="3"/>
</dbReference>
<dbReference type="Proteomes" id="UP000199263">
    <property type="component" value="Unassembled WGS sequence"/>
</dbReference>
<dbReference type="PROSITE" id="PS51170">
    <property type="entry name" value="CW"/>
    <property type="match status" value="2"/>
</dbReference>
<organism evidence="6 7">
    <name type="scientific">Clostridium uliginosum</name>
    <dbReference type="NCBI Taxonomy" id="119641"/>
    <lineage>
        <taxon>Bacteria</taxon>
        <taxon>Bacillati</taxon>
        <taxon>Bacillota</taxon>
        <taxon>Clostridia</taxon>
        <taxon>Eubacteriales</taxon>
        <taxon>Clostridiaceae</taxon>
        <taxon>Clostridium</taxon>
    </lineage>
</organism>
<dbReference type="Pfam" id="PF19127">
    <property type="entry name" value="Choline_bind_3"/>
    <property type="match status" value="1"/>
</dbReference>
<sequence length="647" mass="73249">MENKFKRILTLVMVMVFLSGFCFQASAYAATSNKKNNSILNTNKVGTNGSEIDNELDSTHGDVDNSKTSVNNDGTSSNTLDSSASSKEKTSINNSEDKTDETTKKVSDDNSQVNENKTGWGVINGKRFYFNKEGMLKKTGWFEIDEYIYKGTEKDPKIAQAVLIENNKIQDKENGTSLENHSKVEFDPSKDSNYELHRNIYYLDSDYSAMTGWQEIAGKWYNFNDFGIMKTDWIGIDDRWYYLNNDGTMQTGWMKLGADKYYLTESGSMVRGKVNIDDKWYYFNGSGLLQTGVYLKNGVQSYSTKDGEMVSNKWISINNNRYYVKANSELAIGDVIIDGNMESFDENGLYIGRGIMKEHLYVKYLDVGDADCIYTKLPSGETALIDTGYNTKDSETKLINFLSGQNLKEDEDGNKIIDYVIITHPHSDHIGGLLKVLKKFTVKKVYMPKYSHIEDCSETKLDGLDDDSIKIMNNDYKVYKKTMEFMKENNIELLDATQGTKIDEEGILKFIQIDKDYFDSRDKRASAKYWSINNQSAVVYLKYGDLDALFTGDIQWAAERDISKYDLLKGAKIDVLKVSHHGLDTSSTWDFICYIGADIGVMTRATNSIAKDIAYNNLIAGGVSILEASEKDGVSLYATKQNWNIQH</sequence>
<evidence type="ECO:0000313" key="6">
    <source>
        <dbReference type="EMBL" id="SFD08150.1"/>
    </source>
</evidence>
<feature type="signal peptide" evidence="4">
    <location>
        <begin position="1"/>
        <end position="29"/>
    </location>
</feature>
<dbReference type="SMART" id="SM00849">
    <property type="entry name" value="Lactamase_B"/>
    <property type="match status" value="1"/>
</dbReference>